<dbReference type="GO" id="GO:0003700">
    <property type="term" value="F:DNA-binding transcription factor activity"/>
    <property type="evidence" value="ECO:0007669"/>
    <property type="project" value="TreeGrafter"/>
</dbReference>
<dbReference type="InterPro" id="IPR050397">
    <property type="entry name" value="Env_Response_Regulators"/>
</dbReference>
<dbReference type="EMBL" id="LNNH01000029">
    <property type="protein sequence ID" value="KWW16877.1"/>
    <property type="molecule type" value="Genomic_DNA"/>
</dbReference>
<dbReference type="PROSITE" id="PS50042">
    <property type="entry name" value="CNMP_BINDING_3"/>
    <property type="match status" value="1"/>
</dbReference>
<dbReference type="SMART" id="SM00100">
    <property type="entry name" value="cNMP"/>
    <property type="match status" value="1"/>
</dbReference>
<gene>
    <name evidence="7" type="ORF">AS888_23105</name>
</gene>
<evidence type="ECO:0000259" key="6">
    <source>
        <dbReference type="PROSITE" id="PS51063"/>
    </source>
</evidence>
<dbReference type="InterPro" id="IPR018490">
    <property type="entry name" value="cNMP-bd_dom_sf"/>
</dbReference>
<dbReference type="PROSITE" id="PS51063">
    <property type="entry name" value="HTH_CRP_2"/>
    <property type="match status" value="1"/>
</dbReference>
<name>A0A109MW96_9BACI</name>
<keyword evidence="3" id="KW-0010">Activator</keyword>
<dbReference type="RefSeq" id="WP_061143044.1">
    <property type="nucleotide sequence ID" value="NZ_LNNH01000029.1"/>
</dbReference>
<evidence type="ECO:0000256" key="2">
    <source>
        <dbReference type="ARBA" id="ARBA00023125"/>
    </source>
</evidence>
<dbReference type="InterPro" id="IPR014710">
    <property type="entry name" value="RmlC-like_jellyroll"/>
</dbReference>
<dbReference type="Gene3D" id="2.60.120.10">
    <property type="entry name" value="Jelly Rolls"/>
    <property type="match status" value="1"/>
</dbReference>
<evidence type="ECO:0000256" key="3">
    <source>
        <dbReference type="ARBA" id="ARBA00023159"/>
    </source>
</evidence>
<evidence type="ECO:0000313" key="7">
    <source>
        <dbReference type="EMBL" id="KWW16877.1"/>
    </source>
</evidence>
<dbReference type="InterPro" id="IPR012318">
    <property type="entry name" value="HTH_CRP"/>
</dbReference>
<keyword evidence="1" id="KW-0805">Transcription regulation</keyword>
<dbReference type="PANTHER" id="PTHR24567:SF74">
    <property type="entry name" value="HTH-TYPE TRANSCRIPTIONAL REGULATOR ARCR"/>
    <property type="match status" value="1"/>
</dbReference>
<dbReference type="Gene3D" id="1.10.10.10">
    <property type="entry name" value="Winged helix-like DNA-binding domain superfamily/Winged helix DNA-binding domain"/>
    <property type="match status" value="1"/>
</dbReference>
<dbReference type="InterPro" id="IPR036390">
    <property type="entry name" value="WH_DNA-bd_sf"/>
</dbReference>
<dbReference type="InterPro" id="IPR000595">
    <property type="entry name" value="cNMP-bd_dom"/>
</dbReference>
<protein>
    <submittedName>
        <fullName evidence="7">Crp/Fnr family transcriptional regulator</fullName>
    </submittedName>
</protein>
<keyword evidence="2" id="KW-0238">DNA-binding</keyword>
<dbReference type="Pfam" id="PF00027">
    <property type="entry name" value="cNMP_binding"/>
    <property type="match status" value="1"/>
</dbReference>
<dbReference type="Pfam" id="PF13545">
    <property type="entry name" value="HTH_Crp_2"/>
    <property type="match status" value="1"/>
</dbReference>
<comment type="caution">
    <text evidence="7">The sequence shown here is derived from an EMBL/GenBank/DDBJ whole genome shotgun (WGS) entry which is preliminary data.</text>
</comment>
<sequence>MNGSSLSKRLHALLDNRRHIKHMEKGCFLFQESTPANDLYYILSGKVELSKVVPDGRDLTLRICSENDLVGETILFSLNPKYMMNAKMLEDGNVAVISKESLEQKISSDSSLAIEMITWLSAQNRKNQAKFRDMLLHGKKGAFYSTLIRLSNSYGKEVEDGKVINFPFTNQELANFCGSSREVVNRLLSHLRKNDVVSIKKGIITILDIDYLKQEIDCENCPIEICTID</sequence>
<feature type="domain" description="Cyclic nucleotide-binding" evidence="5">
    <location>
        <begin position="1"/>
        <end position="104"/>
    </location>
</feature>
<accession>A0A109MW96</accession>
<proteinExistence type="predicted"/>
<evidence type="ECO:0000259" key="5">
    <source>
        <dbReference type="PROSITE" id="PS50042"/>
    </source>
</evidence>
<feature type="domain" description="HTH crp-type" evidence="6">
    <location>
        <begin position="137"/>
        <end position="210"/>
    </location>
</feature>
<evidence type="ECO:0000256" key="4">
    <source>
        <dbReference type="ARBA" id="ARBA00023163"/>
    </source>
</evidence>
<dbReference type="SMART" id="SM00419">
    <property type="entry name" value="HTH_CRP"/>
    <property type="match status" value="1"/>
</dbReference>
<dbReference type="InterPro" id="IPR036388">
    <property type="entry name" value="WH-like_DNA-bd_sf"/>
</dbReference>
<evidence type="ECO:0000256" key="1">
    <source>
        <dbReference type="ARBA" id="ARBA00023015"/>
    </source>
</evidence>
<evidence type="ECO:0000313" key="8">
    <source>
        <dbReference type="Proteomes" id="UP000064189"/>
    </source>
</evidence>
<dbReference type="GO" id="GO:0005829">
    <property type="term" value="C:cytosol"/>
    <property type="evidence" value="ECO:0007669"/>
    <property type="project" value="TreeGrafter"/>
</dbReference>
<keyword evidence="8" id="KW-1185">Reference proteome</keyword>
<dbReference type="SUPFAM" id="SSF51206">
    <property type="entry name" value="cAMP-binding domain-like"/>
    <property type="match status" value="1"/>
</dbReference>
<dbReference type="AlphaFoldDB" id="A0A109MW96"/>
<dbReference type="PANTHER" id="PTHR24567">
    <property type="entry name" value="CRP FAMILY TRANSCRIPTIONAL REGULATORY PROTEIN"/>
    <property type="match status" value="1"/>
</dbReference>
<dbReference type="PRINTS" id="PR00034">
    <property type="entry name" value="HTHCRP"/>
</dbReference>
<organism evidence="7 8">
    <name type="scientific">Peribacillus simplex</name>
    <dbReference type="NCBI Taxonomy" id="1478"/>
    <lineage>
        <taxon>Bacteria</taxon>
        <taxon>Bacillati</taxon>
        <taxon>Bacillota</taxon>
        <taxon>Bacilli</taxon>
        <taxon>Bacillales</taxon>
        <taxon>Bacillaceae</taxon>
        <taxon>Peribacillus</taxon>
    </lineage>
</organism>
<dbReference type="Proteomes" id="UP000064189">
    <property type="component" value="Unassembled WGS sequence"/>
</dbReference>
<dbReference type="SUPFAM" id="SSF46785">
    <property type="entry name" value="Winged helix' DNA-binding domain"/>
    <property type="match status" value="1"/>
</dbReference>
<keyword evidence="4" id="KW-0804">Transcription</keyword>
<reference evidence="7 8" key="1">
    <citation type="submission" date="2015-11" db="EMBL/GenBank/DDBJ databases">
        <title>Genome Sequence of Bacillus simplex strain VanAntwerpen2.</title>
        <authorList>
            <person name="Couger M.B."/>
        </authorList>
    </citation>
    <scope>NUCLEOTIDE SEQUENCE [LARGE SCALE GENOMIC DNA]</scope>
    <source>
        <strain evidence="7 8">VanAntwerpen02</strain>
    </source>
</reference>
<dbReference type="GO" id="GO:0003677">
    <property type="term" value="F:DNA binding"/>
    <property type="evidence" value="ECO:0007669"/>
    <property type="project" value="UniProtKB-KW"/>
</dbReference>
<dbReference type="CDD" id="cd00038">
    <property type="entry name" value="CAP_ED"/>
    <property type="match status" value="1"/>
</dbReference>